<gene>
    <name evidence="1" type="ORF">FYJ37_15535</name>
</gene>
<proteinExistence type="predicted"/>
<protein>
    <submittedName>
        <fullName evidence="1">DUF523 domain-containing protein</fullName>
    </submittedName>
</protein>
<reference evidence="1 2" key="1">
    <citation type="submission" date="2019-08" db="EMBL/GenBank/DDBJ databases">
        <title>In-depth cultivation of the pig gut microbiome towards novel bacterial diversity and tailored functional studies.</title>
        <authorList>
            <person name="Wylensek D."/>
            <person name="Hitch T.C.A."/>
            <person name="Clavel T."/>
        </authorList>
    </citation>
    <scope>NUCLEOTIDE SEQUENCE [LARGE SCALE GENOMIC DNA]</scope>
    <source>
        <strain evidence="1 2">BL-389-WT-3D</strain>
    </source>
</reference>
<accession>A0A844FD06</accession>
<name>A0A844FD06_CLOSV</name>
<dbReference type="InterPro" id="IPR054648">
    <property type="entry name" value="TudS-rel"/>
</dbReference>
<dbReference type="RefSeq" id="WP_009249433.1">
    <property type="nucleotide sequence ID" value="NZ_AP024846.1"/>
</dbReference>
<dbReference type="EMBL" id="VUMB01000046">
    <property type="protein sequence ID" value="MSS41701.1"/>
    <property type="molecule type" value="Genomic_DNA"/>
</dbReference>
<comment type="caution">
    <text evidence="1">The sequence shown here is derived from an EMBL/GenBank/DDBJ whole genome shotgun (WGS) entry which is preliminary data.</text>
</comment>
<dbReference type="Proteomes" id="UP000462363">
    <property type="component" value="Unassembled WGS sequence"/>
</dbReference>
<evidence type="ECO:0000313" key="1">
    <source>
        <dbReference type="EMBL" id="MSS41701.1"/>
    </source>
</evidence>
<organism evidence="1 2">
    <name type="scientific">Clostridium scindens (strain JCM 10418 / VPI 12708)</name>
    <dbReference type="NCBI Taxonomy" id="29347"/>
    <lineage>
        <taxon>Bacteria</taxon>
        <taxon>Bacillati</taxon>
        <taxon>Bacillota</taxon>
        <taxon>Clostridia</taxon>
        <taxon>Lachnospirales</taxon>
        <taxon>Lachnospiraceae</taxon>
    </lineage>
</organism>
<sequence length="188" mass="21035">MKRERKLVLLSHCILNVNAKVEGIATSKSGITELVTSLMNRGYGIIQLPCVEQDMCGIRRWGQVEEQLNHPRFRKRCEELLEPVVMQVRDFVEHGYTVSAVIGLDGSPSCGVNETCSGEWYGEIGDGHNTMERASTLTSKKEPGVMMAVLKEMFEKVGLDIPFYAADETNPKRDTEILLEKICGTLEN</sequence>
<evidence type="ECO:0000313" key="2">
    <source>
        <dbReference type="Proteomes" id="UP000462363"/>
    </source>
</evidence>
<dbReference type="AlphaFoldDB" id="A0A844FD06"/>
<dbReference type="NCBIfam" id="NF045597">
    <property type="entry name" value="TudS_rel_CD3072"/>
    <property type="match status" value="1"/>
</dbReference>